<comment type="caution">
    <text evidence="9">The sequence shown here is derived from an EMBL/GenBank/DDBJ whole genome shotgun (WGS) entry which is preliminary data.</text>
</comment>
<dbReference type="AlphaFoldDB" id="A0A9W8B2B9"/>
<keyword evidence="8" id="KW-0472">Membrane</keyword>
<evidence type="ECO:0000256" key="2">
    <source>
        <dbReference type="ARBA" id="ARBA00010261"/>
    </source>
</evidence>
<dbReference type="OrthoDB" id="286811at2759"/>
<keyword evidence="4" id="KW-0679">Respiratory chain</keyword>
<evidence type="ECO:0000256" key="1">
    <source>
        <dbReference type="ARBA" id="ARBA00004443"/>
    </source>
</evidence>
<evidence type="ECO:0000256" key="4">
    <source>
        <dbReference type="ARBA" id="ARBA00022660"/>
    </source>
</evidence>
<evidence type="ECO:0000256" key="6">
    <source>
        <dbReference type="ARBA" id="ARBA00022982"/>
    </source>
</evidence>
<keyword evidence="6" id="KW-0249">Electron transport</keyword>
<dbReference type="Pfam" id="PF04716">
    <property type="entry name" value="ETC_C1_NDUFA5"/>
    <property type="match status" value="1"/>
</dbReference>
<name>A0A9W8B2B9_9FUNG</name>
<dbReference type="PANTHER" id="PTHR12653">
    <property type="entry name" value="NADH-UBIQUINONE OXIDOREDUCTASE 13 KD-B SUBUNIT"/>
    <property type="match status" value="1"/>
</dbReference>
<evidence type="ECO:0000313" key="9">
    <source>
        <dbReference type="EMBL" id="KAJ1972475.1"/>
    </source>
</evidence>
<gene>
    <name evidence="9" type="ORF">H4R34_005398</name>
</gene>
<evidence type="ECO:0008006" key="11">
    <source>
        <dbReference type="Google" id="ProtNLM"/>
    </source>
</evidence>
<keyword evidence="5" id="KW-0999">Mitochondrion inner membrane</keyword>
<evidence type="ECO:0000256" key="7">
    <source>
        <dbReference type="ARBA" id="ARBA00023128"/>
    </source>
</evidence>
<reference evidence="9" key="1">
    <citation type="submission" date="2022-07" db="EMBL/GenBank/DDBJ databases">
        <title>Phylogenomic reconstructions and comparative analyses of Kickxellomycotina fungi.</title>
        <authorList>
            <person name="Reynolds N.K."/>
            <person name="Stajich J.E."/>
            <person name="Barry K."/>
            <person name="Grigoriev I.V."/>
            <person name="Crous P."/>
            <person name="Smith M.E."/>
        </authorList>
    </citation>
    <scope>NUCLEOTIDE SEQUENCE</scope>
    <source>
        <strain evidence="9">RSA 567</strain>
    </source>
</reference>
<accession>A0A9W8B2B9</accession>
<proteinExistence type="inferred from homology"/>
<dbReference type="EMBL" id="JANBQB010001047">
    <property type="protein sequence ID" value="KAJ1972475.1"/>
    <property type="molecule type" value="Genomic_DNA"/>
</dbReference>
<evidence type="ECO:0000256" key="3">
    <source>
        <dbReference type="ARBA" id="ARBA00022448"/>
    </source>
</evidence>
<evidence type="ECO:0000256" key="5">
    <source>
        <dbReference type="ARBA" id="ARBA00022792"/>
    </source>
</evidence>
<dbReference type="Proteomes" id="UP001151582">
    <property type="component" value="Unassembled WGS sequence"/>
</dbReference>
<keyword evidence="3" id="KW-0813">Transport</keyword>
<evidence type="ECO:0000256" key="8">
    <source>
        <dbReference type="ARBA" id="ARBA00023136"/>
    </source>
</evidence>
<keyword evidence="7" id="KW-0496">Mitochondrion</keyword>
<dbReference type="GO" id="GO:0005743">
    <property type="term" value="C:mitochondrial inner membrane"/>
    <property type="evidence" value="ECO:0007669"/>
    <property type="project" value="UniProtKB-SubCell"/>
</dbReference>
<sequence length="107" mass="12158">MFVTRSLFQAAQKVTTGIYGFPVHPNPRPVLIDLYKKTLTGLETKIPAHAVYRQAATAITQHRLKVVEKNSDVSKIEQEIDNGQIEELIWAAEDELKLVDKMAEWKP</sequence>
<dbReference type="PANTHER" id="PTHR12653:SF0">
    <property type="entry name" value="NADH DEHYDROGENASE [UBIQUINONE] 1 ALPHA SUBCOMPLEX SUBUNIT 5"/>
    <property type="match status" value="1"/>
</dbReference>
<protein>
    <recommendedName>
        <fullName evidence="11">ETC complex I subunit conserved region-domain-containing protein</fullName>
    </recommendedName>
</protein>
<dbReference type="GO" id="GO:0022904">
    <property type="term" value="P:respiratory electron transport chain"/>
    <property type="evidence" value="ECO:0007669"/>
    <property type="project" value="InterPro"/>
</dbReference>
<comment type="similarity">
    <text evidence="2">Belongs to the complex I NDUFA5 subunit family.</text>
</comment>
<keyword evidence="10" id="KW-1185">Reference proteome</keyword>
<organism evidence="9 10">
    <name type="scientific">Dimargaris verticillata</name>
    <dbReference type="NCBI Taxonomy" id="2761393"/>
    <lineage>
        <taxon>Eukaryota</taxon>
        <taxon>Fungi</taxon>
        <taxon>Fungi incertae sedis</taxon>
        <taxon>Zoopagomycota</taxon>
        <taxon>Kickxellomycotina</taxon>
        <taxon>Dimargaritomycetes</taxon>
        <taxon>Dimargaritales</taxon>
        <taxon>Dimargaritaceae</taxon>
        <taxon>Dimargaris</taxon>
    </lineage>
</organism>
<evidence type="ECO:0000313" key="10">
    <source>
        <dbReference type="Proteomes" id="UP001151582"/>
    </source>
</evidence>
<dbReference type="InterPro" id="IPR006806">
    <property type="entry name" value="NDUFA5"/>
</dbReference>
<comment type="subcellular location">
    <subcellularLocation>
        <location evidence="1">Mitochondrion inner membrane</location>
        <topology evidence="1">Peripheral membrane protein</topology>
        <orientation evidence="1">Matrix side</orientation>
    </subcellularLocation>
</comment>